<evidence type="ECO:0000256" key="2">
    <source>
        <dbReference type="RuleBase" id="RU003616"/>
    </source>
</evidence>
<dbReference type="Proteomes" id="UP001596122">
    <property type="component" value="Unassembled WGS sequence"/>
</dbReference>
<reference evidence="6" key="1">
    <citation type="journal article" date="2019" name="Int. J. Syst. Evol. Microbiol.">
        <title>The Global Catalogue of Microorganisms (GCM) 10K type strain sequencing project: providing services to taxonomists for standard genome sequencing and annotation.</title>
        <authorList>
            <consortium name="The Broad Institute Genomics Platform"/>
            <consortium name="The Broad Institute Genome Sequencing Center for Infectious Disease"/>
            <person name="Wu L."/>
            <person name="Ma J."/>
        </authorList>
    </citation>
    <scope>NUCLEOTIDE SEQUENCE [LARGE SCALE GENOMIC DNA]</scope>
    <source>
        <strain evidence="6">CCUG 43114</strain>
    </source>
</reference>
<dbReference type="InterPro" id="IPR008978">
    <property type="entry name" value="HSP20-like_chaperone"/>
</dbReference>
<gene>
    <name evidence="5" type="ORF">ACFPJ6_03940</name>
</gene>
<name>A0ABW0GKA3_9MICO</name>
<dbReference type="InterPro" id="IPR002068">
    <property type="entry name" value="A-crystallin/Hsp20_dom"/>
</dbReference>
<comment type="similarity">
    <text evidence="1 2">Belongs to the small heat shock protein (HSP20) family.</text>
</comment>
<evidence type="ECO:0000313" key="5">
    <source>
        <dbReference type="EMBL" id="MFC5379938.1"/>
    </source>
</evidence>
<dbReference type="RefSeq" id="WP_340271734.1">
    <property type="nucleotide sequence ID" value="NZ_JBBEOG010000017.1"/>
</dbReference>
<accession>A0ABW0GKA3</accession>
<dbReference type="Gene3D" id="2.60.40.790">
    <property type="match status" value="1"/>
</dbReference>
<feature type="compositionally biased region" description="Polar residues" evidence="3">
    <location>
        <begin position="143"/>
        <end position="152"/>
    </location>
</feature>
<feature type="compositionally biased region" description="Basic and acidic residues" evidence="3">
    <location>
        <begin position="153"/>
        <end position="164"/>
    </location>
</feature>
<protein>
    <submittedName>
        <fullName evidence="5">Hsp20/alpha crystallin family protein</fullName>
    </submittedName>
</protein>
<sequence>MAVGRSFFTDIDRVFEDMTRGMGGAPVGFGAVDAALDVDSGRLTARFDLPGVDRDSLSVRVAGDALVVEALRSPVELQRRHKVLAAERSTGQVRRVFRTGLNLDADSVTARFEDGVLEVEAGTRAPGRTVQVSFAGARDTGEQHSIVSGESSEGTHERGDEQRS</sequence>
<evidence type="ECO:0000256" key="1">
    <source>
        <dbReference type="PROSITE-ProRule" id="PRU00285"/>
    </source>
</evidence>
<keyword evidence="6" id="KW-1185">Reference proteome</keyword>
<dbReference type="CDD" id="cd06464">
    <property type="entry name" value="ACD_sHsps-like"/>
    <property type="match status" value="1"/>
</dbReference>
<proteinExistence type="inferred from homology"/>
<dbReference type="Pfam" id="PF00011">
    <property type="entry name" value="HSP20"/>
    <property type="match status" value="1"/>
</dbReference>
<dbReference type="SUPFAM" id="SSF49764">
    <property type="entry name" value="HSP20-like chaperones"/>
    <property type="match status" value="1"/>
</dbReference>
<comment type="caution">
    <text evidence="5">The sequence shown here is derived from an EMBL/GenBank/DDBJ whole genome shotgun (WGS) entry which is preliminary data.</text>
</comment>
<dbReference type="PROSITE" id="PS01031">
    <property type="entry name" value="SHSP"/>
    <property type="match status" value="1"/>
</dbReference>
<organism evidence="5 6">
    <name type="scientific">Aquipuribacter nitratireducens</name>
    <dbReference type="NCBI Taxonomy" id="650104"/>
    <lineage>
        <taxon>Bacteria</taxon>
        <taxon>Bacillati</taxon>
        <taxon>Actinomycetota</taxon>
        <taxon>Actinomycetes</taxon>
        <taxon>Micrococcales</taxon>
        <taxon>Intrasporangiaceae</taxon>
        <taxon>Aquipuribacter</taxon>
    </lineage>
</organism>
<feature type="domain" description="SHSP" evidence="4">
    <location>
        <begin position="18"/>
        <end position="138"/>
    </location>
</feature>
<dbReference type="EMBL" id="JBHSLD010000004">
    <property type="protein sequence ID" value="MFC5379938.1"/>
    <property type="molecule type" value="Genomic_DNA"/>
</dbReference>
<feature type="region of interest" description="Disordered" evidence="3">
    <location>
        <begin position="135"/>
        <end position="164"/>
    </location>
</feature>
<evidence type="ECO:0000259" key="4">
    <source>
        <dbReference type="PROSITE" id="PS01031"/>
    </source>
</evidence>
<evidence type="ECO:0000313" key="6">
    <source>
        <dbReference type="Proteomes" id="UP001596122"/>
    </source>
</evidence>
<evidence type="ECO:0000256" key="3">
    <source>
        <dbReference type="SAM" id="MobiDB-lite"/>
    </source>
</evidence>